<gene>
    <name evidence="3" type="ORF">ROA7023_01988</name>
</gene>
<evidence type="ECO:0000313" key="3">
    <source>
        <dbReference type="EMBL" id="SLN47398.1"/>
    </source>
</evidence>
<feature type="signal peptide" evidence="2">
    <location>
        <begin position="1"/>
        <end position="28"/>
    </location>
</feature>
<dbReference type="EMBL" id="FWFZ01000008">
    <property type="protein sequence ID" value="SLN47398.1"/>
    <property type="molecule type" value="Genomic_DNA"/>
</dbReference>
<accession>A0A1Y5STC8</accession>
<keyword evidence="2" id="KW-0732">Signal</keyword>
<name>A0A1Y5STC8_9RHOB</name>
<organism evidence="3 4">
    <name type="scientific">Roseisalinus antarcticus</name>
    <dbReference type="NCBI Taxonomy" id="254357"/>
    <lineage>
        <taxon>Bacteria</taxon>
        <taxon>Pseudomonadati</taxon>
        <taxon>Pseudomonadota</taxon>
        <taxon>Alphaproteobacteria</taxon>
        <taxon>Rhodobacterales</taxon>
        <taxon>Roseobacteraceae</taxon>
        <taxon>Roseisalinus</taxon>
    </lineage>
</organism>
<dbReference type="RefSeq" id="WP_234992124.1">
    <property type="nucleotide sequence ID" value="NZ_FWFZ01000008.1"/>
</dbReference>
<evidence type="ECO:0000256" key="1">
    <source>
        <dbReference type="SAM" id="MobiDB-lite"/>
    </source>
</evidence>
<protein>
    <recommendedName>
        <fullName evidence="5">AAA+ family ATPase</fullName>
    </recommendedName>
</protein>
<reference evidence="3 4" key="1">
    <citation type="submission" date="2017-03" db="EMBL/GenBank/DDBJ databases">
        <authorList>
            <person name="Afonso C.L."/>
            <person name="Miller P.J."/>
            <person name="Scott M.A."/>
            <person name="Spackman E."/>
            <person name="Goraichik I."/>
            <person name="Dimitrov K.M."/>
            <person name="Suarez D.L."/>
            <person name="Swayne D.E."/>
        </authorList>
    </citation>
    <scope>NUCLEOTIDE SEQUENCE [LARGE SCALE GENOMIC DNA]</scope>
    <source>
        <strain evidence="3 4">CECT 7023</strain>
    </source>
</reference>
<keyword evidence="4" id="KW-1185">Reference proteome</keyword>
<dbReference type="AlphaFoldDB" id="A0A1Y5STC8"/>
<feature type="chain" id="PRO_5012667035" description="AAA+ family ATPase" evidence="2">
    <location>
        <begin position="29"/>
        <end position="133"/>
    </location>
</feature>
<proteinExistence type="predicted"/>
<dbReference type="Proteomes" id="UP000193900">
    <property type="component" value="Unassembled WGS sequence"/>
</dbReference>
<sequence length="133" mass="14412">MFQGMKPAVIPLALIAALAVNVPAPVTAQEEDDGFSLMEEGGRLILRGLMEELGPALEDLEDLPDEMRTAIEALASEAGPAIMEVMRMIDEIRYYEAPEILDNGDIILRRKPDAPPYEAPAPEEPAPGDSVDL</sequence>
<evidence type="ECO:0008006" key="5">
    <source>
        <dbReference type="Google" id="ProtNLM"/>
    </source>
</evidence>
<feature type="compositionally biased region" description="Pro residues" evidence="1">
    <location>
        <begin position="114"/>
        <end position="125"/>
    </location>
</feature>
<evidence type="ECO:0000313" key="4">
    <source>
        <dbReference type="Proteomes" id="UP000193900"/>
    </source>
</evidence>
<evidence type="ECO:0000256" key="2">
    <source>
        <dbReference type="SAM" id="SignalP"/>
    </source>
</evidence>
<feature type="region of interest" description="Disordered" evidence="1">
    <location>
        <begin position="109"/>
        <end position="133"/>
    </location>
</feature>